<dbReference type="Pfam" id="PF00872">
    <property type="entry name" value="Transposase_mut"/>
    <property type="match status" value="1"/>
</dbReference>
<evidence type="ECO:0000256" key="7">
    <source>
        <dbReference type="SAM" id="MobiDB-lite"/>
    </source>
</evidence>
<dbReference type="InterPro" id="IPR001207">
    <property type="entry name" value="Transposase_mutator"/>
</dbReference>
<evidence type="ECO:0000256" key="1">
    <source>
        <dbReference type="ARBA" id="ARBA00002190"/>
    </source>
</evidence>
<feature type="region of interest" description="Disordered" evidence="7">
    <location>
        <begin position="174"/>
        <end position="197"/>
    </location>
</feature>
<evidence type="ECO:0000313" key="9">
    <source>
        <dbReference type="Proteomes" id="UP000035763"/>
    </source>
</evidence>
<dbReference type="GO" id="GO:0003677">
    <property type="term" value="F:DNA binding"/>
    <property type="evidence" value="ECO:0007669"/>
    <property type="project" value="UniProtKB-UniRule"/>
</dbReference>
<dbReference type="Proteomes" id="UP000035763">
    <property type="component" value="Unassembled WGS sequence"/>
</dbReference>
<keyword evidence="3 6" id="KW-0815">Transposition</keyword>
<reference evidence="8 9" key="1">
    <citation type="journal article" date="2013" name="ISME J.">
        <title>A metabolic model for members of the genus Tetrasphaera involved in enhanced biological phosphorus removal.</title>
        <authorList>
            <person name="Kristiansen R."/>
            <person name="Nguyen H.T.T."/>
            <person name="Saunders A.M."/>
            <person name="Nielsen J.L."/>
            <person name="Wimmer R."/>
            <person name="Le V.Q."/>
            <person name="McIlroy S.J."/>
            <person name="Petrovski S."/>
            <person name="Seviour R.J."/>
            <person name="Calteau A."/>
            <person name="Nielsen K.L."/>
            <person name="Nielsen P.H."/>
        </authorList>
    </citation>
    <scope>NUCLEOTIDE SEQUENCE [LARGE SCALE GENOMIC DNA]</scope>
    <source>
        <strain evidence="8 9">Ben110</strain>
    </source>
</reference>
<organism evidence="8 9">
    <name type="scientific">Nostocoides australiense Ben110</name>
    <dbReference type="NCBI Taxonomy" id="1193182"/>
    <lineage>
        <taxon>Bacteria</taxon>
        <taxon>Bacillati</taxon>
        <taxon>Actinomycetota</taxon>
        <taxon>Actinomycetes</taxon>
        <taxon>Micrococcales</taxon>
        <taxon>Intrasporangiaceae</taxon>
        <taxon>Nostocoides</taxon>
    </lineage>
</organism>
<name>W6JTD9_9MICO</name>
<comment type="caution">
    <text evidence="8">The sequence shown here is derived from an EMBL/GenBank/DDBJ whole genome shotgun (WGS) entry which is preliminary data.</text>
</comment>
<gene>
    <name evidence="8" type="ORF">BN11_1080006</name>
</gene>
<evidence type="ECO:0000256" key="3">
    <source>
        <dbReference type="ARBA" id="ARBA00022578"/>
    </source>
</evidence>
<comment type="similarity">
    <text evidence="2 6">Belongs to the transposase mutator family.</text>
</comment>
<keyword evidence="9" id="KW-1185">Reference proteome</keyword>
<dbReference type="PANTHER" id="PTHR33217:SF7">
    <property type="entry name" value="TRANSPOSASE FOR INSERTION SEQUENCE ELEMENT IS1081"/>
    <property type="match status" value="1"/>
</dbReference>
<evidence type="ECO:0000256" key="2">
    <source>
        <dbReference type="ARBA" id="ARBA00010961"/>
    </source>
</evidence>
<proteinExistence type="inferred from homology"/>
<dbReference type="GO" id="GO:0006313">
    <property type="term" value="P:DNA transposition"/>
    <property type="evidence" value="ECO:0007669"/>
    <property type="project" value="UniProtKB-UniRule"/>
</dbReference>
<feature type="region of interest" description="Disordered" evidence="7">
    <location>
        <begin position="212"/>
        <end position="237"/>
    </location>
</feature>
<evidence type="ECO:0000256" key="4">
    <source>
        <dbReference type="ARBA" id="ARBA00023125"/>
    </source>
</evidence>
<keyword evidence="6" id="KW-0814">Transposable element</keyword>
<accession>W6JTD9</accession>
<protein>
    <recommendedName>
        <fullName evidence="6">Mutator family transposase</fullName>
    </recommendedName>
</protein>
<evidence type="ECO:0000256" key="5">
    <source>
        <dbReference type="ARBA" id="ARBA00023172"/>
    </source>
</evidence>
<keyword evidence="4 6" id="KW-0238">DNA-binding</keyword>
<evidence type="ECO:0000313" key="8">
    <source>
        <dbReference type="EMBL" id="CCH71731.1"/>
    </source>
</evidence>
<dbReference type="AlphaFoldDB" id="W6JTD9"/>
<dbReference type="GO" id="GO:0004803">
    <property type="term" value="F:transposase activity"/>
    <property type="evidence" value="ECO:0007669"/>
    <property type="project" value="UniProtKB-UniRule"/>
</dbReference>
<evidence type="ECO:0000256" key="6">
    <source>
        <dbReference type="RuleBase" id="RU365089"/>
    </source>
</evidence>
<keyword evidence="5 6" id="KW-0233">DNA recombination</keyword>
<sequence>MTAAPSIDPAQFLRDELAQASPDLMRELLTTFVNALLSAQADAVCGAEYGARDPERVNRRNRYRQRDLDTRVGTLDVAVPKLREGSLFPEWLLERHRRTERALTTVVATCYLLGVSTRRMDKLVRTPGITGLSKSQVSEMARDLDEQVAAFGTRPLDQGPDTFIAADALVMKVRENGGPEGGPAGHSRSSGHCGGQEGMQWVEFSTDVLAEPSLRGKGSRIARTSSAASHRTDVSSP</sequence>
<dbReference type="PANTHER" id="PTHR33217">
    <property type="entry name" value="TRANSPOSASE FOR INSERTION SEQUENCE ELEMENT IS1081"/>
    <property type="match status" value="1"/>
</dbReference>
<dbReference type="EMBL" id="CAJA01000011">
    <property type="protein sequence ID" value="CCH71731.1"/>
    <property type="molecule type" value="Genomic_DNA"/>
</dbReference>
<dbReference type="STRING" id="1193182.BN11_1080006"/>
<comment type="function">
    <text evidence="1 6">Required for the transposition of the insertion element.</text>
</comment>